<evidence type="ECO:0008006" key="4">
    <source>
        <dbReference type="Google" id="ProtNLM"/>
    </source>
</evidence>
<feature type="signal peptide" evidence="1">
    <location>
        <begin position="1"/>
        <end position="28"/>
    </location>
</feature>
<evidence type="ECO:0000256" key="1">
    <source>
        <dbReference type="SAM" id="SignalP"/>
    </source>
</evidence>
<name>A0A2T4C768_TRILO</name>
<proteinExistence type="predicted"/>
<dbReference type="AlphaFoldDB" id="A0A2T4C768"/>
<keyword evidence="1" id="KW-0732">Signal</keyword>
<keyword evidence="3" id="KW-1185">Reference proteome</keyword>
<sequence>MLSGGRAPSLPSARLFLSLILLTFPCGSSPPLPPRTHSCSIVLLVLVPYLLTYMQGRLNARPPSSSFFLFLLRLGIFLPGPATNHPQIPVLMGNRIPQSFYDSKASWGMTRPFLPPLRSLNVGTSFLSY</sequence>
<feature type="chain" id="PRO_5015659945" description="Secreted protein" evidence="1">
    <location>
        <begin position="29"/>
        <end position="129"/>
    </location>
</feature>
<evidence type="ECO:0000313" key="2">
    <source>
        <dbReference type="EMBL" id="PTB77368.1"/>
    </source>
</evidence>
<dbReference type="Proteomes" id="UP000240760">
    <property type="component" value="Unassembled WGS sequence"/>
</dbReference>
<accession>A0A2T4C768</accession>
<protein>
    <recommendedName>
        <fullName evidence="4">Secreted protein</fullName>
    </recommendedName>
</protein>
<reference evidence="2 3" key="1">
    <citation type="submission" date="2016-07" db="EMBL/GenBank/DDBJ databases">
        <title>Multiple horizontal gene transfer events from other fungi enriched the ability of initially mycotrophic Trichoderma (Ascomycota) to feed on dead plant biomass.</title>
        <authorList>
            <consortium name="DOE Joint Genome Institute"/>
            <person name="Aerts A."/>
            <person name="Atanasova L."/>
            <person name="Chenthamara K."/>
            <person name="Zhang J."/>
            <person name="Grujic M."/>
            <person name="Henrissat B."/>
            <person name="Kuo A."/>
            <person name="Salamov A."/>
            <person name="Lipzen A."/>
            <person name="Labutti K."/>
            <person name="Barry K."/>
            <person name="Miao Y."/>
            <person name="Rahimi M.J."/>
            <person name="Shen Q."/>
            <person name="Grigoriev I.V."/>
            <person name="Kubicek C.P."/>
            <person name="Druzhinina I.S."/>
        </authorList>
    </citation>
    <scope>NUCLEOTIDE SEQUENCE [LARGE SCALE GENOMIC DNA]</scope>
    <source>
        <strain evidence="2 3">ATCC 18648</strain>
    </source>
</reference>
<organism evidence="2 3">
    <name type="scientific">Trichoderma longibrachiatum ATCC 18648</name>
    <dbReference type="NCBI Taxonomy" id="983965"/>
    <lineage>
        <taxon>Eukaryota</taxon>
        <taxon>Fungi</taxon>
        <taxon>Dikarya</taxon>
        <taxon>Ascomycota</taxon>
        <taxon>Pezizomycotina</taxon>
        <taxon>Sordariomycetes</taxon>
        <taxon>Hypocreomycetidae</taxon>
        <taxon>Hypocreales</taxon>
        <taxon>Hypocreaceae</taxon>
        <taxon>Trichoderma</taxon>
    </lineage>
</organism>
<feature type="non-terminal residue" evidence="2">
    <location>
        <position position="129"/>
    </location>
</feature>
<dbReference type="EMBL" id="KZ679130">
    <property type="protein sequence ID" value="PTB77368.1"/>
    <property type="molecule type" value="Genomic_DNA"/>
</dbReference>
<gene>
    <name evidence="2" type="ORF">M440DRAFT_1400288</name>
</gene>
<evidence type="ECO:0000313" key="3">
    <source>
        <dbReference type="Proteomes" id="UP000240760"/>
    </source>
</evidence>